<protein>
    <submittedName>
        <fullName evidence="1">Uncharacterized protein</fullName>
    </submittedName>
</protein>
<evidence type="ECO:0000313" key="1">
    <source>
        <dbReference type="EMBL" id="MDP7739740.1"/>
    </source>
</evidence>
<evidence type="ECO:0000313" key="2">
    <source>
        <dbReference type="Proteomes" id="UP001229081"/>
    </source>
</evidence>
<accession>A0AAJ1S9J6</accession>
<proteinExistence type="predicted"/>
<dbReference type="AlphaFoldDB" id="A0AAJ1S9J6"/>
<dbReference type="EMBL" id="JAUFSA010000007">
    <property type="protein sequence ID" value="MDP7739740.1"/>
    <property type="molecule type" value="Genomic_DNA"/>
</dbReference>
<gene>
    <name evidence="1" type="ORF">QXL92_33985</name>
</gene>
<name>A0AAJ1S9J6_9MYCO</name>
<comment type="caution">
    <text evidence="1">The sequence shown here is derived from an EMBL/GenBank/DDBJ whole genome shotgun (WGS) entry which is preliminary data.</text>
</comment>
<organism evidence="1 2">
    <name type="scientific">Mycobacterium paragordonae</name>
    <dbReference type="NCBI Taxonomy" id="1389713"/>
    <lineage>
        <taxon>Bacteria</taxon>
        <taxon>Bacillati</taxon>
        <taxon>Actinomycetota</taxon>
        <taxon>Actinomycetes</taxon>
        <taxon>Mycobacteriales</taxon>
        <taxon>Mycobacteriaceae</taxon>
        <taxon>Mycobacterium</taxon>
    </lineage>
</organism>
<dbReference type="RefSeq" id="WP_306256158.1">
    <property type="nucleotide sequence ID" value="NZ_JAUFSA010000007.1"/>
</dbReference>
<reference evidence="1" key="1">
    <citation type="submission" date="2023-06" db="EMBL/GenBank/DDBJ databases">
        <title>Identification of two novel mycobacterium reveal diversities and complexities of Mycobacterium gordonae clade.</title>
        <authorList>
            <person name="Matsumoto Y."/>
            <person name="Nakamura S."/>
            <person name="Motooka D."/>
            <person name="Fukushima K."/>
        </authorList>
    </citation>
    <scope>NUCLEOTIDE SEQUENCE</scope>
    <source>
        <strain evidence="1">TY812</strain>
    </source>
</reference>
<dbReference type="Proteomes" id="UP001229081">
    <property type="component" value="Unassembled WGS sequence"/>
</dbReference>
<sequence length="72" mass="7916">MNIKIPAEVWLDDRRINHPHVERPGNAELSAFEGKVELAVPVDLGLLATTITVTFPLSALLRLNQTPGPQPH</sequence>